<proteinExistence type="predicted"/>
<evidence type="ECO:0000313" key="4">
    <source>
        <dbReference type="Proteomes" id="UP000280073"/>
    </source>
</evidence>
<reference evidence="2 4" key="3">
    <citation type="submission" date="2018-10" db="EMBL/GenBank/DDBJ databases">
        <title>GWAS and RNA-Seq identify cryptic mechanisms of antimicrobial resistance in Acinetobacter baumannii.</title>
        <authorList>
            <person name="Sahl J.W."/>
        </authorList>
    </citation>
    <scope>NUCLEOTIDE SEQUENCE [LARGE SCALE GENOMIC DNA]</scope>
    <source>
        <strain evidence="2 4">TG28175</strain>
    </source>
</reference>
<protein>
    <submittedName>
        <fullName evidence="2">Uncharacterized protein</fullName>
    </submittedName>
</protein>
<dbReference type="Proteomes" id="UP000280073">
    <property type="component" value="Unassembled WGS sequence"/>
</dbReference>
<gene>
    <name evidence="1" type="ORF">ABUW_0786</name>
    <name evidence="2" type="ORF">EA686_16520</name>
</gene>
<dbReference type="Proteomes" id="UP000032746">
    <property type="component" value="Chromosome"/>
</dbReference>
<name>A0A0C0AC18_ACIBA</name>
<evidence type="ECO:0000313" key="3">
    <source>
        <dbReference type="Proteomes" id="UP000032746"/>
    </source>
</evidence>
<dbReference type="RefSeq" id="WP_000043392.1">
    <property type="nucleotide sequence ID" value="NZ_CAJHFV010000015.1"/>
</dbReference>
<accession>A0A0C0AC18</accession>
<sequence length="176" mass="20548">MSKQPNLDNLESHIQESLNGIKLLYKNRCFSQAKYCTYILIDQLAWLISVSETQVNIYFKNWLNKYFIKHYPEITAEEIWASRNGMLHNHSSISRDIVNKKVSRQLWFVDNLNHLNDVNTEFNSPDYFVVNTTRFLQFALLNAINEFMSDLKSGNVPDMNDLAEKLGKLLAEVKPD</sequence>
<dbReference type="PATRIC" id="fig|470.1345.peg.750"/>
<evidence type="ECO:0000313" key="1">
    <source>
        <dbReference type="EMBL" id="AKA30547.1"/>
    </source>
</evidence>
<dbReference type="AlphaFoldDB" id="A0A0C0AC18"/>
<evidence type="ECO:0000313" key="2">
    <source>
        <dbReference type="EMBL" id="RSR51027.1"/>
    </source>
</evidence>
<reference evidence="1 3" key="1">
    <citation type="journal article" date="2015" name="J. Bacteriol.">
        <title>Resources for Genetic and Genomic Analysis of Emerging Pathogen Acinetobacter baumannii.</title>
        <authorList>
            <person name="Gallagher L.A."/>
            <person name="Ramage E."/>
            <person name="Weiss E.J."/>
            <person name="Radey M."/>
            <person name="Hayden H.S."/>
            <person name="Held K.G."/>
            <person name="Huse H.K."/>
            <person name="Zurawski D.V."/>
            <person name="Brittnacher M.J."/>
            <person name="Manoil C."/>
        </authorList>
    </citation>
    <scope>NUCLEOTIDE SEQUENCE [LARGE SCALE GENOMIC DNA]</scope>
    <source>
        <strain evidence="1 3">AB5075-UW</strain>
    </source>
</reference>
<organism evidence="2 4">
    <name type="scientific">Acinetobacter baumannii</name>
    <dbReference type="NCBI Taxonomy" id="470"/>
    <lineage>
        <taxon>Bacteria</taxon>
        <taxon>Pseudomonadati</taxon>
        <taxon>Pseudomonadota</taxon>
        <taxon>Gammaproteobacteria</taxon>
        <taxon>Moraxellales</taxon>
        <taxon>Moraxellaceae</taxon>
        <taxon>Acinetobacter</taxon>
        <taxon>Acinetobacter calcoaceticus/baumannii complex</taxon>
    </lineage>
</organism>
<reference evidence="3" key="2">
    <citation type="submission" date="2015-03" db="EMBL/GenBank/DDBJ databases">
        <authorList>
            <person name="Gallagher L.A."/>
            <person name="Hayden H.S."/>
            <person name="Weiss E.J."/>
            <person name="Hager K.R."/>
            <person name="Ramage E."/>
            <person name="Radey M.R."/>
            <person name="Bydalek R."/>
            <person name="Manoil C."/>
            <person name="Miller S.I."/>
            <person name="Brittnacher M.J."/>
        </authorList>
    </citation>
    <scope>NUCLEOTIDE SEQUENCE [LARGE SCALE GENOMIC DNA]</scope>
    <source>
        <strain evidence="3">AB5075-UW</strain>
    </source>
</reference>
<dbReference type="EMBL" id="CP008706">
    <property type="protein sequence ID" value="AKA30547.1"/>
    <property type="molecule type" value="Genomic_DNA"/>
</dbReference>
<dbReference type="EMBL" id="RFDI01000968">
    <property type="protein sequence ID" value="RSR51027.1"/>
    <property type="molecule type" value="Genomic_DNA"/>
</dbReference>